<evidence type="ECO:0000256" key="4">
    <source>
        <dbReference type="ARBA" id="ARBA00049194"/>
    </source>
</evidence>
<comment type="caution">
    <text evidence="8">The sequence shown here is derived from an EMBL/GenBank/DDBJ whole genome shotgun (WGS) entry which is preliminary data.</text>
</comment>
<feature type="domain" description="Aldehyde dehydrogenase" evidence="7">
    <location>
        <begin position="13"/>
        <end position="473"/>
    </location>
</feature>
<dbReference type="CDD" id="cd07139">
    <property type="entry name" value="ALDH_AldA-Rv0768"/>
    <property type="match status" value="1"/>
</dbReference>
<evidence type="ECO:0000259" key="7">
    <source>
        <dbReference type="Pfam" id="PF00171"/>
    </source>
</evidence>
<dbReference type="Pfam" id="PF00171">
    <property type="entry name" value="Aldedh"/>
    <property type="match status" value="1"/>
</dbReference>
<evidence type="ECO:0000256" key="5">
    <source>
        <dbReference type="PROSITE-ProRule" id="PRU10007"/>
    </source>
</evidence>
<evidence type="ECO:0000256" key="6">
    <source>
        <dbReference type="RuleBase" id="RU003345"/>
    </source>
</evidence>
<dbReference type="InterPro" id="IPR016161">
    <property type="entry name" value="Ald_DH/histidinol_DH"/>
</dbReference>
<evidence type="ECO:0000313" key="9">
    <source>
        <dbReference type="Proteomes" id="UP001569904"/>
    </source>
</evidence>
<dbReference type="EMBL" id="JAXCEH010000002">
    <property type="protein sequence ID" value="MFA1552812.1"/>
    <property type="molecule type" value="Genomic_DNA"/>
</dbReference>
<evidence type="ECO:0000256" key="1">
    <source>
        <dbReference type="ARBA" id="ARBA00009986"/>
    </source>
</evidence>
<accession>A0ABV4QQD2</accession>
<dbReference type="InterPro" id="IPR016163">
    <property type="entry name" value="Ald_DH_C"/>
</dbReference>
<dbReference type="InterPro" id="IPR015590">
    <property type="entry name" value="Aldehyde_DH_dom"/>
</dbReference>
<dbReference type="PANTHER" id="PTHR42804">
    <property type="entry name" value="ALDEHYDE DEHYDROGENASE"/>
    <property type="match status" value="1"/>
</dbReference>
<dbReference type="InterPro" id="IPR016162">
    <property type="entry name" value="Ald_DH_N"/>
</dbReference>
<dbReference type="PROSITE" id="PS00070">
    <property type="entry name" value="ALDEHYDE_DEHYDR_CYS"/>
    <property type="match status" value="1"/>
</dbReference>
<dbReference type="RefSeq" id="WP_371939097.1">
    <property type="nucleotide sequence ID" value="NZ_JAXCEH010000002.1"/>
</dbReference>
<evidence type="ECO:0000256" key="2">
    <source>
        <dbReference type="ARBA" id="ARBA00023002"/>
    </source>
</evidence>
<evidence type="ECO:0000256" key="3">
    <source>
        <dbReference type="ARBA" id="ARBA00024226"/>
    </source>
</evidence>
<name>A0ABV4QQD2_9ACTN</name>
<dbReference type="PANTHER" id="PTHR42804:SF1">
    <property type="entry name" value="ALDEHYDE DEHYDROGENASE-RELATED"/>
    <property type="match status" value="1"/>
</dbReference>
<protein>
    <recommendedName>
        <fullName evidence="3">aldehyde dehydrogenase (NAD(+))</fullName>
        <ecNumber evidence="3">1.2.1.3</ecNumber>
    </recommendedName>
</protein>
<feature type="active site" evidence="5">
    <location>
        <position position="250"/>
    </location>
</feature>
<dbReference type="InterPro" id="IPR016160">
    <property type="entry name" value="Ald_DH_CS_CYS"/>
</dbReference>
<keyword evidence="2 6" id="KW-0560">Oxidoreductase</keyword>
<dbReference type="PROSITE" id="PS00687">
    <property type="entry name" value="ALDEHYDE_DEHYDR_GLU"/>
    <property type="match status" value="1"/>
</dbReference>
<comment type="catalytic activity">
    <reaction evidence="4">
        <text>an aldehyde + NAD(+) + H2O = a carboxylate + NADH + 2 H(+)</text>
        <dbReference type="Rhea" id="RHEA:16185"/>
        <dbReference type="ChEBI" id="CHEBI:15377"/>
        <dbReference type="ChEBI" id="CHEBI:15378"/>
        <dbReference type="ChEBI" id="CHEBI:17478"/>
        <dbReference type="ChEBI" id="CHEBI:29067"/>
        <dbReference type="ChEBI" id="CHEBI:57540"/>
        <dbReference type="ChEBI" id="CHEBI:57945"/>
        <dbReference type="EC" id="1.2.1.3"/>
    </reaction>
</comment>
<dbReference type="Gene3D" id="3.40.605.10">
    <property type="entry name" value="Aldehyde Dehydrogenase, Chain A, domain 1"/>
    <property type="match status" value="1"/>
</dbReference>
<dbReference type="Gene3D" id="3.40.309.10">
    <property type="entry name" value="Aldehyde Dehydrogenase, Chain A, domain 2"/>
    <property type="match status" value="1"/>
</dbReference>
<comment type="similarity">
    <text evidence="1 6">Belongs to the aldehyde dehydrogenase family.</text>
</comment>
<sequence length="480" mass="51370">MREHDRLFIGGEWTAPAGTGTIDVISPHTEEVIGRVPDGTEADVDAAVAAARRAFDEGPWPRMTPAERAEIVGRLSAIYAERQQEMADLCTAQMGSPIMFSVFGQAAIPQMVLQYYVDLAATYAWEEDRQGMLGPVTVTQEPVGVVAAIVPWNVPQFTLMLKLAPALIAGCTVVAKPSPETPLDSYLLAEWIREAGIPEGVVNVVPAGREVGAYLVAHPDVDKVSFTGSTAAGRKIGAVCGEQLKRVTLELGGKSAAIVLDDADLPSTIEGFKLASLMNNGEACAAQTRILASRRRYDEVADALATMVGGLSVGDPADYATEIGPLVAKRQQERVENYIRIGQDEGAKLITGGLNRPHDRGWYVAPTVFGDVGNDMRIAREEIFGPVLVLIPYEDEDDAVRIANDSDYGLGGSVWTSDVGHGVDVARRIRTGSCGVNMYTLDPNTPFGGYKNSGMGRELGPEGLRAYLEHKSIPHPAPSA</sequence>
<dbReference type="SUPFAM" id="SSF53720">
    <property type="entry name" value="ALDH-like"/>
    <property type="match status" value="1"/>
</dbReference>
<evidence type="ECO:0000313" key="8">
    <source>
        <dbReference type="EMBL" id="MFA1552812.1"/>
    </source>
</evidence>
<dbReference type="InterPro" id="IPR029510">
    <property type="entry name" value="Ald_DH_CS_GLU"/>
</dbReference>
<organism evidence="8 9">
    <name type="scientific">Actinomadura chokoriensis</name>
    <dbReference type="NCBI Taxonomy" id="454156"/>
    <lineage>
        <taxon>Bacteria</taxon>
        <taxon>Bacillati</taxon>
        <taxon>Actinomycetota</taxon>
        <taxon>Actinomycetes</taxon>
        <taxon>Streptosporangiales</taxon>
        <taxon>Thermomonosporaceae</taxon>
        <taxon>Actinomadura</taxon>
    </lineage>
</organism>
<dbReference type="Proteomes" id="UP001569904">
    <property type="component" value="Unassembled WGS sequence"/>
</dbReference>
<dbReference type="EC" id="1.2.1.3" evidence="3"/>
<keyword evidence="9" id="KW-1185">Reference proteome</keyword>
<reference evidence="8 9" key="1">
    <citation type="submission" date="2023-11" db="EMBL/GenBank/DDBJ databases">
        <title>Actinomadura monticuli sp. nov., isolated from volcanic ash.</title>
        <authorList>
            <person name="Lee S.D."/>
            <person name="Yang H."/>
            <person name="Kim I.S."/>
        </authorList>
    </citation>
    <scope>NUCLEOTIDE SEQUENCE [LARGE SCALE GENOMIC DNA]</scope>
    <source>
        <strain evidence="8 9">DSM 45346</strain>
    </source>
</reference>
<proteinExistence type="inferred from homology"/>
<gene>
    <name evidence="8" type="ORF">SM436_03800</name>
</gene>